<gene>
    <name evidence="11" type="ORF">CO2235_40010</name>
    <name evidence="9" type="ORF">D2917_15485</name>
    <name evidence="10" type="ORF">JTE92_15055</name>
</gene>
<dbReference type="OrthoDB" id="9803623at2"/>
<comment type="similarity">
    <text evidence="7">Belongs to the binding-protein-dependent transport system permease family.</text>
</comment>
<evidence type="ECO:0000259" key="8">
    <source>
        <dbReference type="PROSITE" id="PS50928"/>
    </source>
</evidence>
<evidence type="ECO:0000256" key="1">
    <source>
        <dbReference type="ARBA" id="ARBA00004651"/>
    </source>
</evidence>
<keyword evidence="3" id="KW-1003">Cell membrane</keyword>
<reference evidence="9 12" key="2">
    <citation type="submission" date="2018-09" db="EMBL/GenBank/DDBJ databases">
        <title>Complete genome sequence of Cupriavidus oxalaticus T2, a bacterium capable of phenol tolerance and degradation.</title>
        <authorList>
            <person name="Yan J."/>
        </authorList>
    </citation>
    <scope>NUCLEOTIDE SEQUENCE [LARGE SCALE GENOMIC DNA]</scope>
    <source>
        <strain evidence="9 12">T2</strain>
    </source>
</reference>
<dbReference type="GO" id="GO:0005886">
    <property type="term" value="C:plasma membrane"/>
    <property type="evidence" value="ECO:0007669"/>
    <property type="project" value="UniProtKB-SubCell"/>
</dbReference>
<dbReference type="GeneID" id="303490860"/>
<evidence type="ECO:0000313" key="13">
    <source>
        <dbReference type="Proteomes" id="UP000623307"/>
    </source>
</evidence>
<feature type="transmembrane region" description="Helical" evidence="7">
    <location>
        <begin position="246"/>
        <end position="271"/>
    </location>
</feature>
<name>A0A375GDB1_9BURK</name>
<dbReference type="SUPFAM" id="SSF161098">
    <property type="entry name" value="MetI-like"/>
    <property type="match status" value="1"/>
</dbReference>
<dbReference type="RefSeq" id="WP_063236884.1">
    <property type="nucleotide sequence ID" value="NZ_CP032519.1"/>
</dbReference>
<dbReference type="InterPro" id="IPR000515">
    <property type="entry name" value="MetI-like"/>
</dbReference>
<accession>A0A375GDB1</accession>
<evidence type="ECO:0000313" key="11">
    <source>
        <dbReference type="EMBL" id="SPC16694.1"/>
    </source>
</evidence>
<sequence>MHTLFYLSRRVGAGALMVLAVVVLNFLLLSAAPGDVADVIAAQSGGATAEQLAALRAQLGLDAGLPQRLMAYVGNVLAGRLGDSLFFHQPVTTLIFERVPNTLMLVLPALLLAVVAGTLLGAVSAHRPRGAVSGLVTFLSLAGFAAPVFWSGMMLLIAFAYWLPVFPASGMYTMGQRAEGWALALDVLHHLVLPVVSLALIYLAQYSRQARATMLDVLGADYIRTARAKGMSERVVVYRHALKNTLLPIVTLAGLQFSHALAGAVLVETVFNWPGLGRLASDAVLNRDYPLMLGILLMSSLLVVVANILTDYLYSLLDPRIRTGD</sequence>
<reference evidence="10 13" key="3">
    <citation type="submission" date="2021-02" db="EMBL/GenBank/DDBJ databases">
        <title>Complete Genome Sequence of Cupriavidus oxalaticus Strain Ox1, a Soil Oxalate-Degrading Species.</title>
        <authorList>
            <person name="Palmieri F."/>
            <person name="Udriet P."/>
            <person name="Deuasquier M."/>
            <person name="Beaudoing E."/>
            <person name="Johnson S.L."/>
            <person name="Davenport K.W."/>
            <person name="Chain P.S."/>
            <person name="Bindschedler S."/>
            <person name="Junier P."/>
        </authorList>
    </citation>
    <scope>NUCLEOTIDE SEQUENCE [LARGE SCALE GENOMIC DNA]</scope>
    <source>
        <strain evidence="10 13">Ox1</strain>
    </source>
</reference>
<dbReference type="InterPro" id="IPR035906">
    <property type="entry name" value="MetI-like_sf"/>
</dbReference>
<evidence type="ECO:0000256" key="4">
    <source>
        <dbReference type="ARBA" id="ARBA00022692"/>
    </source>
</evidence>
<evidence type="ECO:0000313" key="9">
    <source>
        <dbReference type="EMBL" id="QEZ45726.1"/>
    </source>
</evidence>
<evidence type="ECO:0000256" key="2">
    <source>
        <dbReference type="ARBA" id="ARBA00022448"/>
    </source>
</evidence>
<feature type="transmembrane region" description="Helical" evidence="7">
    <location>
        <begin position="181"/>
        <end position="204"/>
    </location>
</feature>
<evidence type="ECO:0000256" key="6">
    <source>
        <dbReference type="ARBA" id="ARBA00023136"/>
    </source>
</evidence>
<dbReference type="Gene3D" id="1.10.3720.10">
    <property type="entry name" value="MetI-like"/>
    <property type="match status" value="1"/>
</dbReference>
<dbReference type="Proteomes" id="UP000256862">
    <property type="component" value="Chromosome CO2235"/>
</dbReference>
<evidence type="ECO:0000313" key="12">
    <source>
        <dbReference type="Proteomes" id="UP000325743"/>
    </source>
</evidence>
<protein>
    <submittedName>
        <fullName evidence="9">ABC transporter permease</fullName>
    </submittedName>
    <submittedName>
        <fullName evidence="11">ABC-type transporter, integral membrane subunit</fullName>
    </submittedName>
</protein>
<dbReference type="Proteomes" id="UP000623307">
    <property type="component" value="Chromosome 2"/>
</dbReference>
<dbReference type="Pfam" id="PF19300">
    <property type="entry name" value="BPD_transp_1_N"/>
    <property type="match status" value="1"/>
</dbReference>
<dbReference type="AlphaFoldDB" id="A0A375GDB1"/>
<keyword evidence="4 7" id="KW-0812">Transmembrane</keyword>
<keyword evidence="13" id="KW-1185">Reference proteome</keyword>
<dbReference type="PANTHER" id="PTHR43163">
    <property type="entry name" value="DIPEPTIDE TRANSPORT SYSTEM PERMEASE PROTEIN DPPB-RELATED"/>
    <property type="match status" value="1"/>
</dbReference>
<dbReference type="CDD" id="cd06261">
    <property type="entry name" value="TM_PBP2"/>
    <property type="match status" value="1"/>
</dbReference>
<keyword evidence="5 7" id="KW-1133">Transmembrane helix</keyword>
<dbReference type="EMBL" id="OGUS01000126">
    <property type="protein sequence ID" value="SPC16694.1"/>
    <property type="molecule type" value="Genomic_DNA"/>
</dbReference>
<dbReference type="EMBL" id="CP032519">
    <property type="protein sequence ID" value="QEZ45726.1"/>
    <property type="molecule type" value="Genomic_DNA"/>
</dbReference>
<dbReference type="PANTHER" id="PTHR43163:SF9">
    <property type="entry name" value="ABC TRANSPORTER PERMEASE PROTEIN"/>
    <property type="match status" value="1"/>
</dbReference>
<evidence type="ECO:0000313" key="10">
    <source>
        <dbReference type="EMBL" id="QRQ94803.1"/>
    </source>
</evidence>
<reference evidence="11" key="1">
    <citation type="submission" date="2018-01" db="EMBL/GenBank/DDBJ databases">
        <authorList>
            <person name="Clerissi C."/>
        </authorList>
    </citation>
    <scope>NUCLEOTIDE SEQUENCE</scope>
    <source>
        <strain evidence="11">Cupriavidus oxalaticus LMG 2235</strain>
    </source>
</reference>
<dbReference type="Pfam" id="PF00528">
    <property type="entry name" value="BPD_transp_1"/>
    <property type="match status" value="1"/>
</dbReference>
<evidence type="ECO:0000256" key="7">
    <source>
        <dbReference type="RuleBase" id="RU363032"/>
    </source>
</evidence>
<dbReference type="InterPro" id="IPR045621">
    <property type="entry name" value="BPD_transp_1_N"/>
</dbReference>
<organism evidence="11">
    <name type="scientific">Cupriavidus oxalaticus</name>
    <dbReference type="NCBI Taxonomy" id="96344"/>
    <lineage>
        <taxon>Bacteria</taxon>
        <taxon>Pseudomonadati</taxon>
        <taxon>Pseudomonadota</taxon>
        <taxon>Betaproteobacteria</taxon>
        <taxon>Burkholderiales</taxon>
        <taxon>Burkholderiaceae</taxon>
        <taxon>Cupriavidus</taxon>
    </lineage>
</organism>
<comment type="subcellular location">
    <subcellularLocation>
        <location evidence="1 7">Cell membrane</location>
        <topology evidence="1 7">Multi-pass membrane protein</topology>
    </subcellularLocation>
</comment>
<keyword evidence="6 7" id="KW-0472">Membrane</keyword>
<feature type="transmembrane region" description="Helical" evidence="7">
    <location>
        <begin position="12"/>
        <end position="32"/>
    </location>
</feature>
<dbReference type="Proteomes" id="UP000325743">
    <property type="component" value="Chromosome 2"/>
</dbReference>
<feature type="transmembrane region" description="Helical" evidence="7">
    <location>
        <begin position="135"/>
        <end position="161"/>
    </location>
</feature>
<feature type="transmembrane region" description="Helical" evidence="7">
    <location>
        <begin position="291"/>
        <end position="314"/>
    </location>
</feature>
<dbReference type="PROSITE" id="PS50928">
    <property type="entry name" value="ABC_TM1"/>
    <property type="match status" value="1"/>
</dbReference>
<dbReference type="EMBL" id="CP069812">
    <property type="protein sequence ID" value="QRQ94803.1"/>
    <property type="molecule type" value="Genomic_DNA"/>
</dbReference>
<evidence type="ECO:0000256" key="5">
    <source>
        <dbReference type="ARBA" id="ARBA00022989"/>
    </source>
</evidence>
<dbReference type="GO" id="GO:0055085">
    <property type="term" value="P:transmembrane transport"/>
    <property type="evidence" value="ECO:0007669"/>
    <property type="project" value="InterPro"/>
</dbReference>
<feature type="transmembrane region" description="Helical" evidence="7">
    <location>
        <begin position="103"/>
        <end position="123"/>
    </location>
</feature>
<feature type="domain" description="ABC transmembrane type-1" evidence="8">
    <location>
        <begin position="99"/>
        <end position="314"/>
    </location>
</feature>
<evidence type="ECO:0000256" key="3">
    <source>
        <dbReference type="ARBA" id="ARBA00022475"/>
    </source>
</evidence>
<keyword evidence="2 7" id="KW-0813">Transport</keyword>
<proteinExistence type="inferred from homology"/>